<keyword evidence="2" id="KW-1185">Reference proteome</keyword>
<dbReference type="Proteomes" id="UP001557470">
    <property type="component" value="Unassembled WGS sequence"/>
</dbReference>
<proteinExistence type="predicted"/>
<evidence type="ECO:0000313" key="1">
    <source>
        <dbReference type="EMBL" id="KAL1005185.1"/>
    </source>
</evidence>
<gene>
    <name evidence="1" type="ORF">UPYG_G00055670</name>
</gene>
<reference evidence="1 2" key="1">
    <citation type="submission" date="2024-06" db="EMBL/GenBank/DDBJ databases">
        <authorList>
            <person name="Pan Q."/>
            <person name="Wen M."/>
            <person name="Jouanno E."/>
            <person name="Zahm M."/>
            <person name="Klopp C."/>
            <person name="Cabau C."/>
            <person name="Louis A."/>
            <person name="Berthelot C."/>
            <person name="Parey E."/>
            <person name="Roest Crollius H."/>
            <person name="Montfort J."/>
            <person name="Robinson-Rechavi M."/>
            <person name="Bouchez O."/>
            <person name="Lampietro C."/>
            <person name="Lopez Roques C."/>
            <person name="Donnadieu C."/>
            <person name="Postlethwait J."/>
            <person name="Bobe J."/>
            <person name="Verreycken H."/>
            <person name="Guiguen Y."/>
        </authorList>
    </citation>
    <scope>NUCLEOTIDE SEQUENCE [LARGE SCALE GENOMIC DNA]</scope>
    <source>
        <strain evidence="1">Up_M1</strain>
        <tissue evidence="1">Testis</tissue>
    </source>
</reference>
<dbReference type="AlphaFoldDB" id="A0ABD0XNB1"/>
<name>A0ABD0XNB1_UMBPY</name>
<evidence type="ECO:0000313" key="2">
    <source>
        <dbReference type="Proteomes" id="UP001557470"/>
    </source>
</evidence>
<organism evidence="1 2">
    <name type="scientific">Umbra pygmaea</name>
    <name type="common">Eastern mudminnow</name>
    <dbReference type="NCBI Taxonomy" id="75934"/>
    <lineage>
        <taxon>Eukaryota</taxon>
        <taxon>Metazoa</taxon>
        <taxon>Chordata</taxon>
        <taxon>Craniata</taxon>
        <taxon>Vertebrata</taxon>
        <taxon>Euteleostomi</taxon>
        <taxon>Actinopterygii</taxon>
        <taxon>Neopterygii</taxon>
        <taxon>Teleostei</taxon>
        <taxon>Protacanthopterygii</taxon>
        <taxon>Esociformes</taxon>
        <taxon>Umbridae</taxon>
        <taxon>Umbra</taxon>
    </lineage>
</organism>
<protein>
    <submittedName>
        <fullName evidence="1">Uncharacterized protein</fullName>
    </submittedName>
</protein>
<dbReference type="EMBL" id="JAGEUA010000002">
    <property type="protein sequence ID" value="KAL1005185.1"/>
    <property type="molecule type" value="Genomic_DNA"/>
</dbReference>
<accession>A0ABD0XNB1</accession>
<sequence length="196" mass="22683">MSDDDVQLVLALGTLALLLIEQQKKKRRRQIRRNRGRWILQRQTKRAFPNLCREVEMNRNVDVSMAFANVEPEVEQVFCKTYETVRKSYRINQEDNLELEEGRFTARQRKRRLHKARADVDQSEEAAALWKTTTADISEEDAILNGRTVCVVRPPAHSTELSALCAVVQNRLDSDQKYVGNHHTRIAVDGFTMETT</sequence>
<comment type="caution">
    <text evidence="1">The sequence shown here is derived from an EMBL/GenBank/DDBJ whole genome shotgun (WGS) entry which is preliminary data.</text>
</comment>